<dbReference type="Pfam" id="PF00885">
    <property type="entry name" value="DMRL_synthase"/>
    <property type="match status" value="1"/>
</dbReference>
<comment type="function">
    <text evidence="8">Catalyzes the formation of 6,7-dimethyl-8-ribityllumazine by condensation of 5-amino-6-(D-ribitylamino)uracil with 3,4-dihydroxy-2-butanone 4-phosphate. This is the penultimate step in the biosynthesis of riboflavin.</text>
</comment>
<evidence type="ECO:0000256" key="7">
    <source>
        <dbReference type="ARBA" id="ARBA00072606"/>
    </source>
</evidence>
<comment type="similarity">
    <text evidence="2 8">Belongs to the DMRL synthase family.</text>
</comment>
<dbReference type="NCBIfam" id="TIGR00114">
    <property type="entry name" value="lumazine-synth"/>
    <property type="match status" value="1"/>
</dbReference>
<feature type="binding site" evidence="8">
    <location>
        <position position="22"/>
    </location>
    <ligand>
        <name>5-amino-6-(D-ribitylamino)uracil</name>
        <dbReference type="ChEBI" id="CHEBI:15934"/>
    </ligand>
</feature>
<comment type="pathway">
    <text evidence="1 8">Cofactor biosynthesis; riboflavin biosynthesis; riboflavin from 2-hydroxy-3-oxobutyl phosphate and 5-amino-6-(D-ribitylamino)uracil: step 1/2.</text>
</comment>
<evidence type="ECO:0000313" key="10">
    <source>
        <dbReference type="Proteomes" id="UP000179242"/>
    </source>
</evidence>
<dbReference type="HAMAP" id="MF_00178">
    <property type="entry name" value="Lumazine_synth"/>
    <property type="match status" value="1"/>
</dbReference>
<feature type="binding site" evidence="8">
    <location>
        <begin position="56"/>
        <end position="58"/>
    </location>
    <ligand>
        <name>5-amino-6-(D-ribitylamino)uracil</name>
        <dbReference type="ChEBI" id="CHEBI:15934"/>
    </ligand>
</feature>
<dbReference type="GO" id="GO:0009349">
    <property type="term" value="C:riboflavin synthase complex"/>
    <property type="evidence" value="ECO:0007669"/>
    <property type="project" value="UniProtKB-UniRule"/>
</dbReference>
<feature type="binding site" evidence="8">
    <location>
        <position position="112"/>
    </location>
    <ligand>
        <name>5-amino-6-(D-ribitylamino)uracil</name>
        <dbReference type="ChEBI" id="CHEBI:15934"/>
    </ligand>
</feature>
<evidence type="ECO:0000256" key="1">
    <source>
        <dbReference type="ARBA" id="ARBA00004917"/>
    </source>
</evidence>
<dbReference type="Gene3D" id="3.40.50.960">
    <property type="entry name" value="Lumazine/riboflavin synthase"/>
    <property type="match status" value="1"/>
</dbReference>
<dbReference type="AlphaFoldDB" id="A0A1F4U9V5"/>
<evidence type="ECO:0000256" key="5">
    <source>
        <dbReference type="ARBA" id="ARBA00022679"/>
    </source>
</evidence>
<accession>A0A1F4U9V5</accession>
<evidence type="ECO:0000256" key="3">
    <source>
        <dbReference type="ARBA" id="ARBA00012664"/>
    </source>
</evidence>
<dbReference type="Proteomes" id="UP000179242">
    <property type="component" value="Unassembled WGS sequence"/>
</dbReference>
<evidence type="ECO:0000256" key="6">
    <source>
        <dbReference type="ARBA" id="ARBA00048785"/>
    </source>
</evidence>
<dbReference type="InterPro" id="IPR036467">
    <property type="entry name" value="LS/RS_sf"/>
</dbReference>
<dbReference type="SUPFAM" id="SSF52121">
    <property type="entry name" value="Lumazine synthase"/>
    <property type="match status" value="1"/>
</dbReference>
<evidence type="ECO:0000256" key="4">
    <source>
        <dbReference type="ARBA" id="ARBA00022619"/>
    </source>
</evidence>
<feature type="binding site" evidence="8">
    <location>
        <begin position="79"/>
        <end position="81"/>
    </location>
    <ligand>
        <name>5-amino-6-(D-ribitylamino)uracil</name>
        <dbReference type="ChEBI" id="CHEBI:15934"/>
    </ligand>
</feature>
<dbReference type="InterPro" id="IPR034964">
    <property type="entry name" value="LS"/>
</dbReference>
<keyword evidence="5 8" id="KW-0808">Transferase</keyword>
<dbReference type="UniPathway" id="UPA00275">
    <property type="reaction ID" value="UER00404"/>
</dbReference>
<dbReference type="CDD" id="cd09209">
    <property type="entry name" value="Lumazine_synthase-I"/>
    <property type="match status" value="1"/>
</dbReference>
<reference evidence="9 10" key="1">
    <citation type="journal article" date="2016" name="Nat. Commun.">
        <title>Thousands of microbial genomes shed light on interconnected biogeochemical processes in an aquifer system.</title>
        <authorList>
            <person name="Anantharaman K."/>
            <person name="Brown C.T."/>
            <person name="Hug L.A."/>
            <person name="Sharon I."/>
            <person name="Castelle C.J."/>
            <person name="Probst A.J."/>
            <person name="Thomas B.C."/>
            <person name="Singh A."/>
            <person name="Wilkins M.J."/>
            <person name="Karaoz U."/>
            <person name="Brodie E.L."/>
            <person name="Williams K.H."/>
            <person name="Hubbard S.S."/>
            <person name="Banfield J.F."/>
        </authorList>
    </citation>
    <scope>NUCLEOTIDE SEQUENCE [LARGE SCALE GENOMIC DNA]</scope>
</reference>
<dbReference type="PANTHER" id="PTHR21058">
    <property type="entry name" value="6,7-DIMETHYL-8-RIBITYLLUMAZINE SYNTHASE DMRL SYNTHASE LUMAZINE SYNTHASE"/>
    <property type="match status" value="1"/>
</dbReference>
<feature type="binding site" evidence="8">
    <location>
        <position position="126"/>
    </location>
    <ligand>
        <name>(2S)-2-hydroxy-3-oxobutyl phosphate</name>
        <dbReference type="ChEBI" id="CHEBI:58830"/>
    </ligand>
</feature>
<evidence type="ECO:0000256" key="2">
    <source>
        <dbReference type="ARBA" id="ARBA00007424"/>
    </source>
</evidence>
<dbReference type="EC" id="2.5.1.78" evidence="3 8"/>
<dbReference type="PANTHER" id="PTHR21058:SF0">
    <property type="entry name" value="6,7-DIMETHYL-8-RIBITYLLUMAZINE SYNTHASE"/>
    <property type="match status" value="1"/>
</dbReference>
<dbReference type="EMBL" id="MEUJ01000002">
    <property type="protein sequence ID" value="OGC41073.1"/>
    <property type="molecule type" value="Genomic_DNA"/>
</dbReference>
<sequence>MKIIEGELTAGKLKFAIVVSRFNEVVSNSLLNGAIDCLKRHGADPDAIKVVWVPGAYEIPQIAKKMAASKVDAVICLGAVIRGGTPHFEYVAAEVSKGVAQVSLESEVPVVFGVLTTDTLEQAIERSGSKAGNKGFDAALSAIELANLSKKI</sequence>
<protein>
    <recommendedName>
        <fullName evidence="7 8">6,7-dimethyl-8-ribityllumazine synthase</fullName>
        <shortName evidence="8">DMRL synthase</shortName>
        <shortName evidence="8">LS</shortName>
        <shortName evidence="8">Lumazine synthase</shortName>
        <ecNumber evidence="3 8">2.5.1.78</ecNumber>
    </recommendedName>
</protein>
<dbReference type="InterPro" id="IPR002180">
    <property type="entry name" value="LS/RS"/>
</dbReference>
<organism evidence="9 10">
    <name type="scientific">candidate division WOR-1 bacterium RIFOXYC2_FULL_46_14</name>
    <dbReference type="NCBI Taxonomy" id="1802587"/>
    <lineage>
        <taxon>Bacteria</taxon>
        <taxon>Bacillati</taxon>
        <taxon>Saganbacteria</taxon>
    </lineage>
</organism>
<keyword evidence="4 8" id="KW-0686">Riboflavin biosynthesis</keyword>
<name>A0A1F4U9V5_UNCSA</name>
<feature type="binding site" evidence="8">
    <location>
        <begin position="84"/>
        <end position="85"/>
    </location>
    <ligand>
        <name>(2S)-2-hydroxy-3-oxobutyl phosphate</name>
        <dbReference type="ChEBI" id="CHEBI:58830"/>
    </ligand>
</feature>
<evidence type="ECO:0000256" key="8">
    <source>
        <dbReference type="HAMAP-Rule" id="MF_00178"/>
    </source>
</evidence>
<dbReference type="GO" id="GO:0005829">
    <property type="term" value="C:cytosol"/>
    <property type="evidence" value="ECO:0007669"/>
    <property type="project" value="TreeGrafter"/>
</dbReference>
<gene>
    <name evidence="8" type="primary">ribH</name>
    <name evidence="9" type="ORF">A2438_00505</name>
</gene>
<dbReference type="NCBIfam" id="NF000812">
    <property type="entry name" value="PRK00061.1-4"/>
    <property type="match status" value="1"/>
</dbReference>
<dbReference type="GO" id="GO:0000906">
    <property type="term" value="F:6,7-dimethyl-8-ribityllumazine synthase activity"/>
    <property type="evidence" value="ECO:0007669"/>
    <property type="project" value="UniProtKB-UniRule"/>
</dbReference>
<evidence type="ECO:0000313" key="9">
    <source>
        <dbReference type="EMBL" id="OGC41073.1"/>
    </source>
</evidence>
<comment type="catalytic activity">
    <reaction evidence="6 8">
        <text>(2S)-2-hydroxy-3-oxobutyl phosphate + 5-amino-6-(D-ribitylamino)uracil = 6,7-dimethyl-8-(1-D-ribityl)lumazine + phosphate + 2 H2O + H(+)</text>
        <dbReference type="Rhea" id="RHEA:26152"/>
        <dbReference type="ChEBI" id="CHEBI:15377"/>
        <dbReference type="ChEBI" id="CHEBI:15378"/>
        <dbReference type="ChEBI" id="CHEBI:15934"/>
        <dbReference type="ChEBI" id="CHEBI:43474"/>
        <dbReference type="ChEBI" id="CHEBI:58201"/>
        <dbReference type="ChEBI" id="CHEBI:58830"/>
        <dbReference type="EC" id="2.5.1.78"/>
    </reaction>
</comment>
<feature type="active site" description="Proton donor" evidence="8">
    <location>
        <position position="87"/>
    </location>
</feature>
<dbReference type="FunFam" id="3.40.50.960:FF:000001">
    <property type="entry name" value="6,7-dimethyl-8-ribityllumazine synthase"/>
    <property type="match status" value="1"/>
</dbReference>
<comment type="caution">
    <text evidence="9">The sequence shown here is derived from an EMBL/GenBank/DDBJ whole genome shotgun (WGS) entry which is preliminary data.</text>
</comment>
<dbReference type="GO" id="GO:0009231">
    <property type="term" value="P:riboflavin biosynthetic process"/>
    <property type="evidence" value="ECO:0007669"/>
    <property type="project" value="UniProtKB-UniRule"/>
</dbReference>
<proteinExistence type="inferred from homology"/>